<accession>A0AAD9P751</accession>
<gene>
    <name evidence="1" type="ORF">NP493_109g04031</name>
</gene>
<sequence>MEAIYILFASILMPNLLIAKFSYTFQKIQENINQVWCSQRYRAIKDYYGRPPLPPPLNVVFYLFCGVVWVTRCFRCQNNEESDNPYRAYKLKCLNLLSIELNPLPNMCAMK</sequence>
<protein>
    <submittedName>
        <fullName evidence="1">Uncharacterized protein</fullName>
    </submittedName>
</protein>
<organism evidence="1 2">
    <name type="scientific">Ridgeia piscesae</name>
    <name type="common">Tubeworm</name>
    <dbReference type="NCBI Taxonomy" id="27915"/>
    <lineage>
        <taxon>Eukaryota</taxon>
        <taxon>Metazoa</taxon>
        <taxon>Spiralia</taxon>
        <taxon>Lophotrochozoa</taxon>
        <taxon>Annelida</taxon>
        <taxon>Polychaeta</taxon>
        <taxon>Sedentaria</taxon>
        <taxon>Canalipalpata</taxon>
        <taxon>Sabellida</taxon>
        <taxon>Siboglinidae</taxon>
        <taxon>Ridgeia</taxon>
    </lineage>
</organism>
<dbReference type="GO" id="GO:0099604">
    <property type="term" value="F:ligand-gated calcium channel activity"/>
    <property type="evidence" value="ECO:0007669"/>
    <property type="project" value="TreeGrafter"/>
</dbReference>
<dbReference type="PANTHER" id="PTHR13800">
    <property type="entry name" value="TRANSIENT RECEPTOR POTENTIAL CATION CHANNEL, SUBFAMILY M, MEMBER 6"/>
    <property type="match status" value="1"/>
</dbReference>
<dbReference type="Proteomes" id="UP001209878">
    <property type="component" value="Unassembled WGS sequence"/>
</dbReference>
<comment type="caution">
    <text evidence="1">The sequence shown here is derived from an EMBL/GenBank/DDBJ whole genome shotgun (WGS) entry which is preliminary data.</text>
</comment>
<evidence type="ECO:0000313" key="1">
    <source>
        <dbReference type="EMBL" id="KAK2189315.1"/>
    </source>
</evidence>
<dbReference type="InterPro" id="IPR050927">
    <property type="entry name" value="TRPM"/>
</dbReference>
<proteinExistence type="predicted"/>
<evidence type="ECO:0000313" key="2">
    <source>
        <dbReference type="Proteomes" id="UP001209878"/>
    </source>
</evidence>
<keyword evidence="2" id="KW-1185">Reference proteome</keyword>
<dbReference type="PANTHER" id="PTHR13800:SF12">
    <property type="entry name" value="TRANSIENT RECEPTOR POTENTIAL CATION CHANNEL SUBFAMILY M MEMBER-LIKE 2"/>
    <property type="match status" value="1"/>
</dbReference>
<name>A0AAD9P751_RIDPI</name>
<dbReference type="AlphaFoldDB" id="A0AAD9P751"/>
<dbReference type="GO" id="GO:0005886">
    <property type="term" value="C:plasma membrane"/>
    <property type="evidence" value="ECO:0007669"/>
    <property type="project" value="TreeGrafter"/>
</dbReference>
<reference evidence="1" key="1">
    <citation type="journal article" date="2023" name="Mol. Biol. Evol.">
        <title>Third-Generation Sequencing Reveals the Adaptive Role of the Epigenome in Three Deep-Sea Polychaetes.</title>
        <authorList>
            <person name="Perez M."/>
            <person name="Aroh O."/>
            <person name="Sun Y."/>
            <person name="Lan Y."/>
            <person name="Juniper S.K."/>
            <person name="Young C.R."/>
            <person name="Angers B."/>
            <person name="Qian P.Y."/>
        </authorList>
    </citation>
    <scope>NUCLEOTIDE SEQUENCE</scope>
    <source>
        <strain evidence="1">R07B-5</strain>
    </source>
</reference>
<dbReference type="EMBL" id="JAODUO010000109">
    <property type="protein sequence ID" value="KAK2189315.1"/>
    <property type="molecule type" value="Genomic_DNA"/>
</dbReference>